<feature type="signal peptide" evidence="2">
    <location>
        <begin position="1"/>
        <end position="19"/>
    </location>
</feature>
<accession>A0A2M3ZXK9</accession>
<organism evidence="3">
    <name type="scientific">Anopheles braziliensis</name>
    <dbReference type="NCBI Taxonomy" id="58242"/>
    <lineage>
        <taxon>Eukaryota</taxon>
        <taxon>Metazoa</taxon>
        <taxon>Ecdysozoa</taxon>
        <taxon>Arthropoda</taxon>
        <taxon>Hexapoda</taxon>
        <taxon>Insecta</taxon>
        <taxon>Pterygota</taxon>
        <taxon>Neoptera</taxon>
        <taxon>Endopterygota</taxon>
        <taxon>Diptera</taxon>
        <taxon>Nematocera</taxon>
        <taxon>Culicoidea</taxon>
        <taxon>Culicidae</taxon>
        <taxon>Anophelinae</taxon>
        <taxon>Anopheles</taxon>
    </lineage>
</organism>
<evidence type="ECO:0000313" key="3">
    <source>
        <dbReference type="EMBL" id="MBW33293.1"/>
    </source>
</evidence>
<feature type="region of interest" description="Disordered" evidence="1">
    <location>
        <begin position="40"/>
        <end position="66"/>
    </location>
</feature>
<feature type="chain" id="PRO_5014973307" evidence="2">
    <location>
        <begin position="20"/>
        <end position="66"/>
    </location>
</feature>
<protein>
    <submittedName>
        <fullName evidence="3">Putative secreted peptide</fullName>
    </submittedName>
</protein>
<evidence type="ECO:0000256" key="2">
    <source>
        <dbReference type="SAM" id="SignalP"/>
    </source>
</evidence>
<evidence type="ECO:0000256" key="1">
    <source>
        <dbReference type="SAM" id="MobiDB-lite"/>
    </source>
</evidence>
<name>A0A2M3ZXK9_9DIPT</name>
<proteinExistence type="predicted"/>
<dbReference type="AlphaFoldDB" id="A0A2M3ZXK9"/>
<sequence length="66" mass="7029">MLFVCASGVCLMTVGMATAGPWLVFEWQCGTQWHRRHAFPAPITSAPTGPPSPLGTHGIPKGPVDR</sequence>
<reference evidence="3" key="1">
    <citation type="submission" date="2018-01" db="EMBL/GenBank/DDBJ databases">
        <title>An insight into the sialome of Amazonian anophelines.</title>
        <authorList>
            <person name="Ribeiro J.M."/>
            <person name="Scarpassa V."/>
            <person name="Calvo E."/>
        </authorList>
    </citation>
    <scope>NUCLEOTIDE SEQUENCE</scope>
    <source>
        <tissue evidence="3">Salivary glands</tissue>
    </source>
</reference>
<dbReference type="EMBL" id="GGFM01012542">
    <property type="protein sequence ID" value="MBW33293.1"/>
    <property type="molecule type" value="Transcribed_RNA"/>
</dbReference>
<keyword evidence="2" id="KW-0732">Signal</keyword>